<proteinExistence type="predicted"/>
<dbReference type="Proteomes" id="UP001165590">
    <property type="component" value="Unassembled WGS sequence"/>
</dbReference>
<accession>A0ABT3VKC8</accession>
<evidence type="ECO:0000313" key="3">
    <source>
        <dbReference type="Proteomes" id="UP001165590"/>
    </source>
</evidence>
<organism evidence="2 3">
    <name type="scientific">Streptomyces ortus</name>
    <dbReference type="NCBI Taxonomy" id="2867268"/>
    <lineage>
        <taxon>Bacteria</taxon>
        <taxon>Bacillati</taxon>
        <taxon>Actinomycetota</taxon>
        <taxon>Actinomycetes</taxon>
        <taxon>Kitasatosporales</taxon>
        <taxon>Streptomycetaceae</taxon>
        <taxon>Streptomyces</taxon>
    </lineage>
</organism>
<keyword evidence="3" id="KW-1185">Reference proteome</keyword>
<comment type="caution">
    <text evidence="2">The sequence shown here is derived from an EMBL/GenBank/DDBJ whole genome shotgun (WGS) entry which is preliminary data.</text>
</comment>
<dbReference type="EMBL" id="JAIFZO010000002">
    <property type="protein sequence ID" value="MCX4238768.1"/>
    <property type="molecule type" value="Genomic_DNA"/>
</dbReference>
<evidence type="ECO:0000256" key="1">
    <source>
        <dbReference type="SAM" id="MobiDB-lite"/>
    </source>
</evidence>
<evidence type="ECO:0000313" key="2">
    <source>
        <dbReference type="EMBL" id="MCX4238768.1"/>
    </source>
</evidence>
<feature type="compositionally biased region" description="Gly residues" evidence="1">
    <location>
        <begin position="1"/>
        <end position="10"/>
    </location>
</feature>
<feature type="compositionally biased region" description="Basic and acidic residues" evidence="1">
    <location>
        <begin position="12"/>
        <end position="22"/>
    </location>
</feature>
<gene>
    <name evidence="2" type="ORF">K3769_39550</name>
</gene>
<feature type="region of interest" description="Disordered" evidence="1">
    <location>
        <begin position="1"/>
        <end position="46"/>
    </location>
</feature>
<sequence length="99" mass="10618">MYDAQGGGTQRGRFDGVPDHGVGRNAQVQAEDDVPYRRPGVRGRAAVPGRCPAVLYQYDRPLGVGQHSEGHGSEEEPGECPRRAVPEDHPRLGDIGTTA</sequence>
<dbReference type="RefSeq" id="WP_267031033.1">
    <property type="nucleotide sequence ID" value="NZ_JAIFZO010000002.1"/>
</dbReference>
<name>A0ABT3VKC8_9ACTN</name>
<protein>
    <submittedName>
        <fullName evidence="2">Uncharacterized protein</fullName>
    </submittedName>
</protein>
<feature type="compositionally biased region" description="Basic and acidic residues" evidence="1">
    <location>
        <begin position="68"/>
        <end position="92"/>
    </location>
</feature>
<reference evidence="2" key="1">
    <citation type="journal article" date="2022" name="bioRxiv">
        <title>Discovery and biosynthetic assessment of Streptomyces ortus sp nov. isolated from a deep-sea sponge.</title>
        <authorList>
            <person name="Williams S.E."/>
        </authorList>
    </citation>
    <scope>NUCLEOTIDE SEQUENCE</scope>
    <source>
        <strain evidence="2">A15ISP2-DRY2</strain>
    </source>
</reference>
<feature type="region of interest" description="Disordered" evidence="1">
    <location>
        <begin position="62"/>
        <end position="99"/>
    </location>
</feature>